<reference evidence="2" key="1">
    <citation type="submission" date="2023-01" db="EMBL/GenBank/DDBJ databases">
        <title>Human gut microbiome strain richness.</title>
        <authorList>
            <person name="Chen-Liaw A."/>
        </authorList>
    </citation>
    <scope>NUCLEOTIDE SEQUENCE</scope>
    <source>
        <strain evidence="2">1001217st2_G6_1001217B_191108</strain>
    </source>
</reference>
<dbReference type="Proteomes" id="UP001211987">
    <property type="component" value="Unassembled WGS sequence"/>
</dbReference>
<sequence length="534" mass="61942">MITNEKKENMINEVVKRLGIKKTKIYPSKTNPIVPDDYNSLKGQIEENKKLKFEGLKLDNIRIVKDKEEIIAENCTFIDFQFRDFTCEKVVFINCMFVDFSLIGGTYPNIIFIACHFERLDVRNSCVSSLVDLTGMTMIRCSFGDGCRITGANISTSRWLETDINDLEIVRDLNSPQKCIINDYFGDDFRDKSEVEADVAETIKNIDINLLEKEIIRSKIYENEEVDIRMFINTDLFNCKFINCIFVSNDFEEAGLINYEMRLSIIKTHFYKCVFSCSLKGILFDGCKFEYPEFKGQLTYSTFDTCEFVDSTVTGSAIFSHTNFIDCNLSNLGSIIFGESQRVEELKICQTVDTIKSTEEMEEEVDKLTKEKNEAFEESSRLKNEIIAMTERVEEFEKLQSELMQLKEEKSIIVNEREMKEQEINDLNEMIKNLKSFYDEQLNEVKKMQRSADENNSVAEEYDILVQIIQLIKDKTEVLNKFTRPAELSDEKVTSFLASLEEKERMDIFTKAALERMETVMSDGTSSIYKEDDD</sequence>
<evidence type="ECO:0008006" key="4">
    <source>
        <dbReference type="Google" id="ProtNLM"/>
    </source>
</evidence>
<gene>
    <name evidence="2" type="ORF">PM738_12900</name>
</gene>
<evidence type="ECO:0000256" key="1">
    <source>
        <dbReference type="SAM" id="Coils"/>
    </source>
</evidence>
<comment type="caution">
    <text evidence="2">The sequence shown here is derived from an EMBL/GenBank/DDBJ whole genome shotgun (WGS) entry which is preliminary data.</text>
</comment>
<dbReference type="EMBL" id="JAQLKE010000023">
    <property type="protein sequence ID" value="MDB7084704.1"/>
    <property type="molecule type" value="Genomic_DNA"/>
</dbReference>
<proteinExistence type="predicted"/>
<evidence type="ECO:0000313" key="2">
    <source>
        <dbReference type="EMBL" id="MDB7084704.1"/>
    </source>
</evidence>
<keyword evidence="1" id="KW-0175">Coiled coil</keyword>
<organism evidence="2 3">
    <name type="scientific">Thomasclavelia ramosa</name>
    <dbReference type="NCBI Taxonomy" id="1547"/>
    <lineage>
        <taxon>Bacteria</taxon>
        <taxon>Bacillati</taxon>
        <taxon>Bacillota</taxon>
        <taxon>Erysipelotrichia</taxon>
        <taxon>Erysipelotrichales</taxon>
        <taxon>Coprobacillaceae</taxon>
        <taxon>Thomasclavelia</taxon>
    </lineage>
</organism>
<evidence type="ECO:0000313" key="3">
    <source>
        <dbReference type="Proteomes" id="UP001211987"/>
    </source>
</evidence>
<protein>
    <recommendedName>
        <fullName evidence="4">Pentapeptide repeat protein</fullName>
    </recommendedName>
</protein>
<dbReference type="SUPFAM" id="SSF141571">
    <property type="entry name" value="Pentapeptide repeat-like"/>
    <property type="match status" value="2"/>
</dbReference>
<dbReference type="AlphaFoldDB" id="A0AB35IJZ1"/>
<dbReference type="RefSeq" id="WP_195992804.1">
    <property type="nucleotide sequence ID" value="NZ_JADPBJ010000045.1"/>
</dbReference>
<dbReference type="Gene3D" id="2.160.20.80">
    <property type="entry name" value="E3 ubiquitin-protein ligase SopA"/>
    <property type="match status" value="2"/>
</dbReference>
<accession>A0AB35IJZ1</accession>
<feature type="coiled-coil region" evidence="1">
    <location>
        <begin position="358"/>
        <end position="444"/>
    </location>
</feature>
<name>A0AB35IJZ1_9FIRM</name>